<evidence type="ECO:0000313" key="4">
    <source>
        <dbReference type="Ensembl" id="ENSAMXP00005019760.1"/>
    </source>
</evidence>
<organism evidence="4 5">
    <name type="scientific">Astyanax mexicanus</name>
    <name type="common">Blind cave fish</name>
    <name type="synonym">Astyanax fasciatus mexicanus</name>
    <dbReference type="NCBI Taxonomy" id="7994"/>
    <lineage>
        <taxon>Eukaryota</taxon>
        <taxon>Metazoa</taxon>
        <taxon>Chordata</taxon>
        <taxon>Craniata</taxon>
        <taxon>Vertebrata</taxon>
        <taxon>Euteleostomi</taxon>
        <taxon>Actinopterygii</taxon>
        <taxon>Neopterygii</taxon>
        <taxon>Teleostei</taxon>
        <taxon>Ostariophysi</taxon>
        <taxon>Characiformes</taxon>
        <taxon>Characoidei</taxon>
        <taxon>Acestrorhamphidae</taxon>
        <taxon>Acestrorhamphinae</taxon>
        <taxon>Astyanax</taxon>
    </lineage>
</organism>
<dbReference type="SMART" id="SM00247">
    <property type="entry name" value="XTALbg"/>
    <property type="match status" value="2"/>
</dbReference>
<dbReference type="Ensembl" id="ENSAMXT00005021842.1">
    <property type="protein sequence ID" value="ENSAMXP00005019760.1"/>
    <property type="gene ID" value="ENSAMXG00005010232.1"/>
</dbReference>
<evidence type="ECO:0000313" key="5">
    <source>
        <dbReference type="Proteomes" id="UP000694621"/>
    </source>
</evidence>
<evidence type="ECO:0000256" key="1">
    <source>
        <dbReference type="ARBA" id="ARBA00009646"/>
    </source>
</evidence>
<dbReference type="SUPFAM" id="SSF49695">
    <property type="entry name" value="gamma-Crystallin-like"/>
    <property type="match status" value="1"/>
</dbReference>
<protein>
    <recommendedName>
        <fullName evidence="3">Beta/gamma crystallin 'Greek key' domain-containing protein</fullName>
    </recommendedName>
</protein>
<dbReference type="PANTHER" id="PTHR11818">
    <property type="entry name" value="BETA/GAMMA CRYSTALLIN"/>
    <property type="match status" value="1"/>
</dbReference>
<dbReference type="InterPro" id="IPR000772">
    <property type="entry name" value="Ricin_B_lectin"/>
</dbReference>
<dbReference type="Gene3D" id="2.60.20.10">
    <property type="entry name" value="Crystallins"/>
    <property type="match status" value="2"/>
</dbReference>
<accession>A0A8B9JD23</accession>
<dbReference type="GO" id="GO:0007601">
    <property type="term" value="P:visual perception"/>
    <property type="evidence" value="ECO:0007669"/>
    <property type="project" value="TreeGrafter"/>
</dbReference>
<dbReference type="AlphaFoldDB" id="A0A8B9JD23"/>
<dbReference type="PANTHER" id="PTHR11818:SF38">
    <property type="entry name" value="VERY LARGE A-KINASE ANCHOR PROTEIN"/>
    <property type="match status" value="1"/>
</dbReference>
<feature type="domain" description="Beta/gamma crystallin 'Greek key'" evidence="3">
    <location>
        <begin position="60"/>
        <end position="102"/>
    </location>
</feature>
<reference evidence="4" key="1">
    <citation type="submission" date="2025-08" db="UniProtKB">
        <authorList>
            <consortium name="Ensembl"/>
        </authorList>
    </citation>
    <scope>IDENTIFICATION</scope>
</reference>
<name>A0A8B9JD23_ASTMX</name>
<dbReference type="InterPro" id="IPR050252">
    <property type="entry name" value="Beta/Gamma-Crystallin"/>
</dbReference>
<dbReference type="Pfam" id="PF00652">
    <property type="entry name" value="Ricin_B_lectin"/>
    <property type="match status" value="1"/>
</dbReference>
<dbReference type="GO" id="GO:0002088">
    <property type="term" value="P:lens development in camera-type eye"/>
    <property type="evidence" value="ECO:0007669"/>
    <property type="project" value="TreeGrafter"/>
</dbReference>
<dbReference type="InterPro" id="IPR035992">
    <property type="entry name" value="Ricin_B-like_lectins"/>
</dbReference>
<dbReference type="PROSITE" id="PS50915">
    <property type="entry name" value="CRYSTALLIN_BETA_GAMMA"/>
    <property type="match status" value="2"/>
</dbReference>
<comment type="similarity">
    <text evidence="1">Belongs to the beta/gamma-crystallin family.</text>
</comment>
<dbReference type="SUPFAM" id="SSF50370">
    <property type="entry name" value="Ricin B-like lectins"/>
    <property type="match status" value="1"/>
</dbReference>
<dbReference type="PROSITE" id="PS50231">
    <property type="entry name" value="RICIN_B_LECTIN"/>
    <property type="match status" value="1"/>
</dbReference>
<dbReference type="InterPro" id="IPR011024">
    <property type="entry name" value="G_crystallin-like"/>
</dbReference>
<keyword evidence="2" id="KW-0677">Repeat</keyword>
<dbReference type="Gene3D" id="2.80.10.50">
    <property type="match status" value="1"/>
</dbReference>
<proteinExistence type="inferred from homology"/>
<dbReference type="Pfam" id="PF00030">
    <property type="entry name" value="Crystall"/>
    <property type="match status" value="2"/>
</dbReference>
<dbReference type="GO" id="GO:0005212">
    <property type="term" value="F:structural constituent of eye lens"/>
    <property type="evidence" value="ECO:0007669"/>
    <property type="project" value="TreeGrafter"/>
</dbReference>
<evidence type="ECO:0000256" key="2">
    <source>
        <dbReference type="ARBA" id="ARBA00022737"/>
    </source>
</evidence>
<sequence length="295" mass="32882">MFEVSISYEALCINTLHRGQYSNRLRVYSKPGFAGESREFGTEVADCGGLIPMSFRVILGSWLLYDEKDYCGNQFVLGEGFYPDLTSCGCMTTAIKSLKPIPYSFSEPSISLFSLSSFEGLETVADSPMETMDNFFTQSLKVNSGLWVVYEFGQFRGCQMLLQMGEYPCWGEYSSWDTIGSLQPLRQVTNSRYLGTVSASLCVYVYVGAVVCKVGKGCLSVIGGKASVGARVALWEEHGRIHQRWRLNKNGTISPHLDFNLVLDRRGGSGIDKDHLILSELCTDKASQYWDIEVL</sequence>
<evidence type="ECO:0000259" key="3">
    <source>
        <dbReference type="PROSITE" id="PS50915"/>
    </source>
</evidence>
<feature type="domain" description="Beta/gamma crystallin 'Greek key'" evidence="3">
    <location>
        <begin position="145"/>
        <end position="186"/>
    </location>
</feature>
<dbReference type="Proteomes" id="UP000694621">
    <property type="component" value="Unplaced"/>
</dbReference>
<dbReference type="InterPro" id="IPR001064">
    <property type="entry name" value="Beta/gamma_crystallin"/>
</dbReference>